<sequence>YRAARSDDGGVLCINDAGTLEVIETNQKLVPNERQTKFNSIHIKSTIVMFVHYYFNRINQQTY</sequence>
<comment type="caution">
    <text evidence="1">The sequence shown here is derived from an EMBL/GenBank/DDBJ whole genome shotgun (WGS) entry which is preliminary data.</text>
</comment>
<dbReference type="AlphaFoldDB" id="A0A819AIC7"/>
<protein>
    <submittedName>
        <fullName evidence="1">Uncharacterized protein</fullName>
    </submittedName>
</protein>
<proteinExistence type="predicted"/>
<evidence type="ECO:0000313" key="1">
    <source>
        <dbReference type="EMBL" id="CAF3777943.1"/>
    </source>
</evidence>
<feature type="non-terminal residue" evidence="1">
    <location>
        <position position="1"/>
    </location>
</feature>
<keyword evidence="2" id="KW-1185">Reference proteome</keyword>
<evidence type="ECO:0000313" key="2">
    <source>
        <dbReference type="Proteomes" id="UP000663866"/>
    </source>
</evidence>
<gene>
    <name evidence="1" type="ORF">OVN521_LOCUS2623</name>
</gene>
<name>A0A819AIC7_9BILA</name>
<accession>A0A819AIC7</accession>
<reference evidence="1" key="1">
    <citation type="submission" date="2021-02" db="EMBL/GenBank/DDBJ databases">
        <authorList>
            <person name="Nowell W R."/>
        </authorList>
    </citation>
    <scope>NUCLEOTIDE SEQUENCE</scope>
</reference>
<dbReference type="EMBL" id="CAJOBG010000210">
    <property type="protein sequence ID" value="CAF3777943.1"/>
    <property type="molecule type" value="Genomic_DNA"/>
</dbReference>
<organism evidence="1 2">
    <name type="scientific">Rotaria magnacalcarata</name>
    <dbReference type="NCBI Taxonomy" id="392030"/>
    <lineage>
        <taxon>Eukaryota</taxon>
        <taxon>Metazoa</taxon>
        <taxon>Spiralia</taxon>
        <taxon>Gnathifera</taxon>
        <taxon>Rotifera</taxon>
        <taxon>Eurotatoria</taxon>
        <taxon>Bdelloidea</taxon>
        <taxon>Philodinida</taxon>
        <taxon>Philodinidae</taxon>
        <taxon>Rotaria</taxon>
    </lineage>
</organism>
<dbReference type="Proteomes" id="UP000663866">
    <property type="component" value="Unassembled WGS sequence"/>
</dbReference>